<reference evidence="1" key="1">
    <citation type="submission" date="2022-08" db="EMBL/GenBank/DDBJ databases">
        <title>Genome Sequence of Pycnoporus sanguineus.</title>
        <authorList>
            <person name="Buettner E."/>
        </authorList>
    </citation>
    <scope>NUCLEOTIDE SEQUENCE</scope>
    <source>
        <strain evidence="1">CG-C14</strain>
    </source>
</reference>
<comment type="caution">
    <text evidence="1">The sequence shown here is derived from an EMBL/GenBank/DDBJ whole genome shotgun (WGS) entry which is preliminary data.</text>
</comment>
<proteinExistence type="predicted"/>
<organism evidence="1 2">
    <name type="scientific">Trametes sanguinea</name>
    <dbReference type="NCBI Taxonomy" id="158606"/>
    <lineage>
        <taxon>Eukaryota</taxon>
        <taxon>Fungi</taxon>
        <taxon>Dikarya</taxon>
        <taxon>Basidiomycota</taxon>
        <taxon>Agaricomycotina</taxon>
        <taxon>Agaricomycetes</taxon>
        <taxon>Polyporales</taxon>
        <taxon>Polyporaceae</taxon>
        <taxon>Trametes</taxon>
    </lineage>
</organism>
<evidence type="ECO:0000313" key="1">
    <source>
        <dbReference type="EMBL" id="KAJ2967482.1"/>
    </source>
</evidence>
<evidence type="ECO:0000313" key="2">
    <source>
        <dbReference type="Proteomes" id="UP001144978"/>
    </source>
</evidence>
<dbReference type="EMBL" id="JANSHE010006302">
    <property type="protein sequence ID" value="KAJ2967482.1"/>
    <property type="molecule type" value="Genomic_DNA"/>
</dbReference>
<accession>A0ACC1MKD6</accession>
<name>A0ACC1MKD6_9APHY</name>
<gene>
    <name evidence="1" type="ORF">NUW54_g13493</name>
</gene>
<keyword evidence="2" id="KW-1185">Reference proteome</keyword>
<sequence>MIPSGLSSPVTLAPRSARTSLPPELVMAALGDAANRPVDIDLTVDTDMDMGGPSSVGTQQSMDPTLGSSADRPIELELDIDVSYLGDEGAAGSNNNHQNLSGATGQQIKPKEEDNMDIDLLQALQTGAHSAAGDDLFASLGVTSSGDNTHGSAAASGPSSQNQPADAFSPGSFLASFGTGPSQTGDVSASNTATASGQDGQIEGFLNSGFFDDHTQNTTGDAEVDMMDIFNMAAVNPQSNTDNPAS</sequence>
<protein>
    <submittedName>
        <fullName evidence="1">Uncharacterized protein</fullName>
    </submittedName>
</protein>
<dbReference type="Proteomes" id="UP001144978">
    <property type="component" value="Unassembled WGS sequence"/>
</dbReference>